<dbReference type="SUPFAM" id="SSF55920">
    <property type="entry name" value="Creatinase/aminopeptidase"/>
    <property type="match status" value="1"/>
</dbReference>
<evidence type="ECO:0000259" key="2">
    <source>
        <dbReference type="Pfam" id="PF01321"/>
    </source>
</evidence>
<evidence type="ECO:0000313" key="3">
    <source>
        <dbReference type="EMBL" id="MBB2190292.1"/>
    </source>
</evidence>
<reference evidence="3 4" key="1">
    <citation type="submission" date="2020-04" db="EMBL/GenBank/DDBJ databases">
        <title>Description of novel Gluconacetobacter.</title>
        <authorList>
            <person name="Sombolestani A."/>
        </authorList>
    </citation>
    <scope>NUCLEOTIDE SEQUENCE [LARGE SCALE GENOMIC DNA]</scope>
    <source>
        <strain evidence="3 4">LMG 21311</strain>
    </source>
</reference>
<dbReference type="Proteomes" id="UP000555756">
    <property type="component" value="Unassembled WGS sequence"/>
</dbReference>
<dbReference type="InterPro" id="IPR000587">
    <property type="entry name" value="Creatinase_N"/>
</dbReference>
<dbReference type="InterPro" id="IPR036005">
    <property type="entry name" value="Creatinase/aminopeptidase-like"/>
</dbReference>
<dbReference type="EMBL" id="JABEQF010000006">
    <property type="protein sequence ID" value="MBB2190292.1"/>
    <property type="molecule type" value="Genomic_DNA"/>
</dbReference>
<comment type="caution">
    <text evidence="3">The sequence shown here is derived from an EMBL/GenBank/DDBJ whole genome shotgun (WGS) entry which is preliminary data.</text>
</comment>
<name>A0A7W4JSX5_9PROT</name>
<dbReference type="Gene3D" id="3.90.230.10">
    <property type="entry name" value="Creatinase/methionine aminopeptidase superfamily"/>
    <property type="match status" value="1"/>
</dbReference>
<dbReference type="SUPFAM" id="SSF53092">
    <property type="entry name" value="Creatinase/prolidase N-terminal domain"/>
    <property type="match status" value="1"/>
</dbReference>
<evidence type="ECO:0000313" key="4">
    <source>
        <dbReference type="Proteomes" id="UP000555756"/>
    </source>
</evidence>
<keyword evidence="3" id="KW-0645">Protease</keyword>
<dbReference type="RefSeq" id="WP_183119434.1">
    <property type="nucleotide sequence ID" value="NZ_JABEQF010000006.1"/>
</dbReference>
<dbReference type="AlphaFoldDB" id="A0A7W4JSX5"/>
<dbReference type="InterPro" id="IPR029149">
    <property type="entry name" value="Creatin/AminoP/Spt16_N"/>
</dbReference>
<keyword evidence="3" id="KW-0378">Hydrolase</keyword>
<protein>
    <submittedName>
        <fullName evidence="3">Aminopeptidase P family protein</fullName>
    </submittedName>
</protein>
<dbReference type="InterPro" id="IPR000994">
    <property type="entry name" value="Pept_M24"/>
</dbReference>
<dbReference type="PANTHER" id="PTHR46112:SF2">
    <property type="entry name" value="XAA-PRO AMINOPEPTIDASE P-RELATED"/>
    <property type="match status" value="1"/>
</dbReference>
<proteinExistence type="predicted"/>
<dbReference type="Gene3D" id="3.40.350.10">
    <property type="entry name" value="Creatinase/prolidase N-terminal domain"/>
    <property type="match status" value="1"/>
</dbReference>
<dbReference type="Pfam" id="PF01321">
    <property type="entry name" value="Creatinase_N"/>
    <property type="match status" value="1"/>
</dbReference>
<keyword evidence="3" id="KW-0031">Aminopeptidase</keyword>
<dbReference type="GO" id="GO:0004177">
    <property type="term" value="F:aminopeptidase activity"/>
    <property type="evidence" value="ECO:0007669"/>
    <property type="project" value="UniProtKB-KW"/>
</dbReference>
<dbReference type="InterPro" id="IPR050659">
    <property type="entry name" value="Peptidase_M24B"/>
</dbReference>
<keyword evidence="4" id="KW-1185">Reference proteome</keyword>
<feature type="domain" description="Creatinase N-terminal" evidence="2">
    <location>
        <begin position="32"/>
        <end position="172"/>
    </location>
</feature>
<accession>A0A7W4JSX5</accession>
<dbReference type="Pfam" id="PF00557">
    <property type="entry name" value="Peptidase_M24"/>
    <property type="match status" value="1"/>
</dbReference>
<gene>
    <name evidence="3" type="ORF">HLH34_09990</name>
</gene>
<dbReference type="PANTHER" id="PTHR46112">
    <property type="entry name" value="AMINOPEPTIDASE"/>
    <property type="match status" value="1"/>
</dbReference>
<organism evidence="3 4">
    <name type="scientific">Gluconacetobacter azotocaptans</name>
    <dbReference type="NCBI Taxonomy" id="142834"/>
    <lineage>
        <taxon>Bacteria</taxon>
        <taxon>Pseudomonadati</taxon>
        <taxon>Pseudomonadota</taxon>
        <taxon>Alphaproteobacteria</taxon>
        <taxon>Acetobacterales</taxon>
        <taxon>Acetobacteraceae</taxon>
        <taxon>Gluconacetobacter</taxon>
    </lineage>
</organism>
<dbReference type="CDD" id="cd01066">
    <property type="entry name" value="APP_MetAP"/>
    <property type="match status" value="1"/>
</dbReference>
<evidence type="ECO:0000259" key="1">
    <source>
        <dbReference type="Pfam" id="PF00557"/>
    </source>
</evidence>
<feature type="domain" description="Peptidase M24" evidence="1">
    <location>
        <begin position="180"/>
        <end position="388"/>
    </location>
</feature>
<sequence>MPLSDQSLGFMGQTRSGRSVALTFPQDEHEGRLRRTAEILKSRGLAALLVFAQESHLYLTGFDTAGYVFFQCGIITADGQAAVLLTRRPDRSQALRASLYEDVRVWYNAEDADPIRDLARILDELGLRGERIGVELDTYGLTGLNWEKLRTGLQDDVVLEDGSGLIRSLRLVKSPSELALVRQAGALADDAIRAMVDATEPGILDSAVTAAGVTAMLRGGGDMPAGGPMVNSGPRAIYGRGFGSARRLETPDQMVLELAASYRRYNVCIEHTVTLGPVPPAQARMHALTADALEQVIDAARPGTPIGRLDDIHRAVLDRGGYQQARFSACGYSLGATFRPTWMDAPPMIYSGNPLLLAPGMVLFVHIMLGDTTTGLAAGVGETFVITDGAAERLSMLRPVLYRK</sequence>